<feature type="active site" description="Proton acceptor; specific for L-alanine" evidence="5">
    <location>
        <position position="269"/>
    </location>
</feature>
<dbReference type="InterPro" id="IPR020622">
    <property type="entry name" value="Ala_racemase_pyridoxalP-BS"/>
</dbReference>
<evidence type="ECO:0000256" key="5">
    <source>
        <dbReference type="HAMAP-Rule" id="MF_01201"/>
    </source>
</evidence>
<dbReference type="InterPro" id="IPR029066">
    <property type="entry name" value="PLP-binding_barrel"/>
</dbReference>
<comment type="function">
    <text evidence="5">Catalyzes the interconversion of L-alanine and D-alanine. May also act on other amino acids.</text>
</comment>
<organism evidence="9 10">
    <name type="scientific">Bacillus solimangrovi</name>
    <dbReference type="NCBI Taxonomy" id="1305675"/>
    <lineage>
        <taxon>Bacteria</taxon>
        <taxon>Bacillati</taxon>
        <taxon>Bacillota</taxon>
        <taxon>Bacilli</taxon>
        <taxon>Bacillales</taxon>
        <taxon>Bacillaceae</taxon>
        <taxon>Bacillus</taxon>
    </lineage>
</organism>
<reference evidence="9 10" key="1">
    <citation type="submission" date="2016-08" db="EMBL/GenBank/DDBJ databases">
        <title>Genome of Bacillus solimangrovi GH2-4.</title>
        <authorList>
            <person name="Lim S."/>
            <person name="Kim B.-C."/>
        </authorList>
    </citation>
    <scope>NUCLEOTIDE SEQUENCE [LARGE SCALE GENOMIC DNA]</scope>
    <source>
        <strain evidence="9 10">GH2-4</strain>
    </source>
</reference>
<dbReference type="FunFam" id="3.20.20.10:FF:000002">
    <property type="entry name" value="Alanine racemase"/>
    <property type="match status" value="1"/>
</dbReference>
<dbReference type="NCBIfam" id="TIGR00492">
    <property type="entry name" value="alr"/>
    <property type="match status" value="1"/>
</dbReference>
<dbReference type="Gene3D" id="3.20.20.10">
    <property type="entry name" value="Alanine racemase"/>
    <property type="match status" value="1"/>
</dbReference>
<dbReference type="InterPro" id="IPR000821">
    <property type="entry name" value="Ala_racemase"/>
</dbReference>
<dbReference type="PROSITE" id="PS00395">
    <property type="entry name" value="ALANINE_RACEMASE"/>
    <property type="match status" value="1"/>
</dbReference>
<dbReference type="Gene3D" id="2.40.37.10">
    <property type="entry name" value="Lyase, Ornithine Decarboxylase, Chain A, domain 1"/>
    <property type="match status" value="1"/>
</dbReference>
<dbReference type="SUPFAM" id="SSF50621">
    <property type="entry name" value="Alanine racemase C-terminal domain-like"/>
    <property type="match status" value="1"/>
</dbReference>
<dbReference type="PRINTS" id="PR00992">
    <property type="entry name" value="ALARACEMASE"/>
</dbReference>
<evidence type="ECO:0000256" key="2">
    <source>
        <dbReference type="ARBA" id="ARBA00001933"/>
    </source>
</evidence>
<proteinExistence type="inferred from homology"/>
<evidence type="ECO:0000313" key="9">
    <source>
        <dbReference type="EMBL" id="OEH94328.1"/>
    </source>
</evidence>
<dbReference type="RefSeq" id="WP_069715684.1">
    <property type="nucleotide sequence ID" value="NZ_MJEH01000003.1"/>
</dbReference>
<comment type="pathway">
    <text evidence="5">Amino-acid biosynthesis; D-alanine biosynthesis; D-alanine from L-alanine: step 1/1.</text>
</comment>
<evidence type="ECO:0000256" key="3">
    <source>
        <dbReference type="ARBA" id="ARBA00022898"/>
    </source>
</evidence>
<gene>
    <name evidence="9" type="ORF">BFG57_08720</name>
</gene>
<dbReference type="HAMAP" id="MF_01201">
    <property type="entry name" value="Ala_racemase"/>
    <property type="match status" value="1"/>
</dbReference>
<dbReference type="UniPathway" id="UPA00042">
    <property type="reaction ID" value="UER00497"/>
</dbReference>
<protein>
    <recommendedName>
        <fullName evidence="5">Alanine racemase</fullName>
        <ecNumber evidence="5">5.1.1.1</ecNumber>
    </recommendedName>
</protein>
<evidence type="ECO:0000256" key="1">
    <source>
        <dbReference type="ARBA" id="ARBA00000316"/>
    </source>
</evidence>
<dbReference type="FunFam" id="2.40.37.10:FF:000006">
    <property type="entry name" value="Alanine racemase"/>
    <property type="match status" value="1"/>
</dbReference>
<dbReference type="GO" id="GO:0009252">
    <property type="term" value="P:peptidoglycan biosynthetic process"/>
    <property type="evidence" value="ECO:0007669"/>
    <property type="project" value="TreeGrafter"/>
</dbReference>
<dbReference type="CDD" id="cd00430">
    <property type="entry name" value="PLPDE_III_AR"/>
    <property type="match status" value="1"/>
</dbReference>
<dbReference type="GO" id="GO:0030632">
    <property type="term" value="P:D-alanine biosynthetic process"/>
    <property type="evidence" value="ECO:0007669"/>
    <property type="project" value="UniProtKB-UniRule"/>
</dbReference>
<evidence type="ECO:0000256" key="7">
    <source>
        <dbReference type="PIRSR" id="PIRSR600821-52"/>
    </source>
</evidence>
<keyword evidence="10" id="KW-1185">Reference proteome</keyword>
<evidence type="ECO:0000313" key="10">
    <source>
        <dbReference type="Proteomes" id="UP000095209"/>
    </source>
</evidence>
<dbReference type="EMBL" id="MJEH01000003">
    <property type="protein sequence ID" value="OEH94328.1"/>
    <property type="molecule type" value="Genomic_DNA"/>
</dbReference>
<sequence>MKHASYRDTWVSISLDAIKNNIQQFRNHISSSCKFMAVVKADGYGHGAEIIAKTAIKEGADYLGVAFIDEAVQLRKCGITTPILVLGYTPPDTLQLAIEQNITLTCFSEDILVEASKIATNLNKTALIHLKVDTGMSRIGVRTKEDALSFTNRAASLPNVVLEGIFTHFAAADSNDSTFTDMQFSTFQEIVDYVERSGFHFQLKHCCNSAGTMQYPHMHLDMVRVGISLYGLLPDPNIPTRPFELKQAMQFKTKIVTVKDLEEGNSISYGCTYTTESTRTIATLPIGYADGLNRLLSNKAEMIVRGKRAPIVGRICMDQTMIDVTGIPNVQHHDEVTIFGRDQNCFISIDEIAQLIGTINYEIVCAIGKRVPRIYYEGDNIVDSQNLFFNQH</sequence>
<dbReference type="PANTHER" id="PTHR30511">
    <property type="entry name" value="ALANINE RACEMASE"/>
    <property type="match status" value="1"/>
</dbReference>
<dbReference type="SUPFAM" id="SSF51419">
    <property type="entry name" value="PLP-binding barrel"/>
    <property type="match status" value="1"/>
</dbReference>
<comment type="similarity">
    <text evidence="5">Belongs to the alanine racemase family.</text>
</comment>
<dbReference type="Pfam" id="PF01168">
    <property type="entry name" value="Ala_racemase_N"/>
    <property type="match status" value="1"/>
</dbReference>
<accession>A0A1E5LJX7</accession>
<dbReference type="PANTHER" id="PTHR30511:SF0">
    <property type="entry name" value="ALANINE RACEMASE, CATABOLIC-RELATED"/>
    <property type="match status" value="1"/>
</dbReference>
<dbReference type="AlphaFoldDB" id="A0A1E5LJX7"/>
<keyword evidence="4 5" id="KW-0413">Isomerase</keyword>
<feature type="binding site" evidence="5 7">
    <location>
        <position position="317"/>
    </location>
    <ligand>
        <name>substrate</name>
    </ligand>
</feature>
<comment type="caution">
    <text evidence="9">The sequence shown here is derived from an EMBL/GenBank/DDBJ whole genome shotgun (WGS) entry which is preliminary data.</text>
</comment>
<feature type="modified residue" description="N6-(pyridoxal phosphate)lysine" evidence="5 6">
    <location>
        <position position="40"/>
    </location>
</feature>
<feature type="active site" description="Proton acceptor; specific for D-alanine" evidence="5">
    <location>
        <position position="40"/>
    </location>
</feature>
<dbReference type="Pfam" id="PF00842">
    <property type="entry name" value="Ala_racemase_C"/>
    <property type="match status" value="1"/>
</dbReference>
<dbReference type="EC" id="5.1.1.1" evidence="5"/>
<dbReference type="InterPro" id="IPR001608">
    <property type="entry name" value="Ala_racemase_N"/>
</dbReference>
<dbReference type="GO" id="GO:0008784">
    <property type="term" value="F:alanine racemase activity"/>
    <property type="evidence" value="ECO:0007669"/>
    <property type="project" value="UniProtKB-UniRule"/>
</dbReference>
<dbReference type="SMART" id="SM01005">
    <property type="entry name" value="Ala_racemase_C"/>
    <property type="match status" value="1"/>
</dbReference>
<comment type="cofactor">
    <cofactor evidence="2 5 6">
        <name>pyridoxal 5'-phosphate</name>
        <dbReference type="ChEBI" id="CHEBI:597326"/>
    </cofactor>
</comment>
<evidence type="ECO:0000256" key="4">
    <source>
        <dbReference type="ARBA" id="ARBA00023235"/>
    </source>
</evidence>
<dbReference type="Proteomes" id="UP000095209">
    <property type="component" value="Unassembled WGS sequence"/>
</dbReference>
<evidence type="ECO:0000256" key="6">
    <source>
        <dbReference type="PIRSR" id="PIRSR600821-50"/>
    </source>
</evidence>
<dbReference type="STRING" id="1305675.BFG57_08720"/>
<feature type="domain" description="Alanine racemase C-terminal" evidence="8">
    <location>
        <begin position="248"/>
        <end position="376"/>
    </location>
</feature>
<dbReference type="GO" id="GO:0005829">
    <property type="term" value="C:cytosol"/>
    <property type="evidence" value="ECO:0007669"/>
    <property type="project" value="TreeGrafter"/>
</dbReference>
<dbReference type="InterPro" id="IPR009006">
    <property type="entry name" value="Ala_racemase/Decarboxylase_C"/>
</dbReference>
<evidence type="ECO:0000259" key="8">
    <source>
        <dbReference type="SMART" id="SM01005"/>
    </source>
</evidence>
<dbReference type="OrthoDB" id="9813814at2"/>
<name>A0A1E5LJX7_9BACI</name>
<keyword evidence="3 5" id="KW-0663">Pyridoxal phosphate</keyword>
<dbReference type="GO" id="GO:0030170">
    <property type="term" value="F:pyridoxal phosphate binding"/>
    <property type="evidence" value="ECO:0007669"/>
    <property type="project" value="UniProtKB-UniRule"/>
</dbReference>
<feature type="binding site" evidence="5 7">
    <location>
        <position position="138"/>
    </location>
    <ligand>
        <name>substrate</name>
    </ligand>
</feature>
<comment type="catalytic activity">
    <reaction evidence="1 5">
        <text>L-alanine = D-alanine</text>
        <dbReference type="Rhea" id="RHEA:20249"/>
        <dbReference type="ChEBI" id="CHEBI:57416"/>
        <dbReference type="ChEBI" id="CHEBI:57972"/>
        <dbReference type="EC" id="5.1.1.1"/>
    </reaction>
</comment>
<dbReference type="InterPro" id="IPR011079">
    <property type="entry name" value="Ala_racemase_C"/>
</dbReference>